<dbReference type="GO" id="GO:0016987">
    <property type="term" value="F:sigma factor activity"/>
    <property type="evidence" value="ECO:0007669"/>
    <property type="project" value="UniProtKB-KW"/>
</dbReference>
<dbReference type="SUPFAM" id="SSF88659">
    <property type="entry name" value="Sigma3 and sigma4 domains of RNA polymerase sigma factors"/>
    <property type="match status" value="1"/>
</dbReference>
<keyword evidence="4" id="KW-0804">Transcription</keyword>
<organism evidence="7 8">
    <name type="scientific">Nocardioides faecalis</name>
    <dbReference type="NCBI Taxonomy" id="2803858"/>
    <lineage>
        <taxon>Bacteria</taxon>
        <taxon>Bacillati</taxon>
        <taxon>Actinomycetota</taxon>
        <taxon>Actinomycetes</taxon>
        <taxon>Propionibacteriales</taxon>
        <taxon>Nocardioidaceae</taxon>
        <taxon>Nocardioides</taxon>
    </lineage>
</organism>
<dbReference type="CDD" id="cd06171">
    <property type="entry name" value="Sigma70_r4"/>
    <property type="match status" value="1"/>
</dbReference>
<comment type="caution">
    <text evidence="7">The sequence shown here is derived from an EMBL/GenBank/DDBJ whole genome shotgun (WGS) entry which is preliminary data.</text>
</comment>
<evidence type="ECO:0000256" key="4">
    <source>
        <dbReference type="ARBA" id="ARBA00023163"/>
    </source>
</evidence>
<dbReference type="AlphaFoldDB" id="A0A938YAC6"/>
<feature type="domain" description="RNA polymerase sigma factor 70 region 4 type 2" evidence="6">
    <location>
        <begin position="51"/>
        <end position="103"/>
    </location>
</feature>
<dbReference type="NCBIfam" id="TIGR02937">
    <property type="entry name" value="sigma70-ECF"/>
    <property type="match status" value="1"/>
</dbReference>
<dbReference type="InterPro" id="IPR014284">
    <property type="entry name" value="RNA_pol_sigma-70_dom"/>
</dbReference>
<protein>
    <submittedName>
        <fullName evidence="7">Sigma-70 family RNA polymerase sigma factor</fullName>
    </submittedName>
</protein>
<name>A0A938YAC6_9ACTN</name>
<dbReference type="Proteomes" id="UP000663791">
    <property type="component" value="Unassembled WGS sequence"/>
</dbReference>
<dbReference type="Gene3D" id="1.10.10.10">
    <property type="entry name" value="Winged helix-like DNA-binding domain superfamily/Winged helix DNA-binding domain"/>
    <property type="match status" value="1"/>
</dbReference>
<dbReference type="Pfam" id="PF08281">
    <property type="entry name" value="Sigma70_r4_2"/>
    <property type="match status" value="1"/>
</dbReference>
<dbReference type="PANTHER" id="PTHR43133:SF64">
    <property type="entry name" value="ECF SIGMA FACTOR"/>
    <property type="match status" value="1"/>
</dbReference>
<dbReference type="EMBL" id="JAERTX010000010">
    <property type="protein sequence ID" value="MBM9460755.1"/>
    <property type="molecule type" value="Genomic_DNA"/>
</dbReference>
<dbReference type="InterPro" id="IPR039425">
    <property type="entry name" value="RNA_pol_sigma-70-like"/>
</dbReference>
<evidence type="ECO:0000313" key="8">
    <source>
        <dbReference type="Proteomes" id="UP000663791"/>
    </source>
</evidence>
<dbReference type="GO" id="GO:0003677">
    <property type="term" value="F:DNA binding"/>
    <property type="evidence" value="ECO:0007669"/>
    <property type="project" value="InterPro"/>
</dbReference>
<evidence type="ECO:0000256" key="1">
    <source>
        <dbReference type="ARBA" id="ARBA00010641"/>
    </source>
</evidence>
<keyword evidence="2" id="KW-0805">Transcription regulation</keyword>
<evidence type="ECO:0000256" key="5">
    <source>
        <dbReference type="SAM" id="MobiDB-lite"/>
    </source>
</evidence>
<feature type="compositionally biased region" description="Basic and acidic residues" evidence="5">
    <location>
        <begin position="7"/>
        <end position="16"/>
    </location>
</feature>
<dbReference type="InterPro" id="IPR013249">
    <property type="entry name" value="RNA_pol_sigma70_r4_t2"/>
</dbReference>
<evidence type="ECO:0000313" key="7">
    <source>
        <dbReference type="EMBL" id="MBM9460755.1"/>
    </source>
</evidence>
<sequence length="113" mass="12522">MAARSRPPHDRDHRPEAGCSGLRLRLVLRERGTLGRAARPRPDRGPTRSGERLLAALRALPVRQRQAVVLRYLEDLSTAETAGLMGCTQGTVKRAAHDSLRALRSTLTEHAKR</sequence>
<evidence type="ECO:0000256" key="2">
    <source>
        <dbReference type="ARBA" id="ARBA00023015"/>
    </source>
</evidence>
<feature type="region of interest" description="Disordered" evidence="5">
    <location>
        <begin position="1"/>
        <end position="21"/>
    </location>
</feature>
<dbReference type="PANTHER" id="PTHR43133">
    <property type="entry name" value="RNA POLYMERASE ECF-TYPE SIGMA FACTO"/>
    <property type="match status" value="1"/>
</dbReference>
<evidence type="ECO:0000259" key="6">
    <source>
        <dbReference type="Pfam" id="PF08281"/>
    </source>
</evidence>
<dbReference type="InterPro" id="IPR036388">
    <property type="entry name" value="WH-like_DNA-bd_sf"/>
</dbReference>
<evidence type="ECO:0000256" key="3">
    <source>
        <dbReference type="ARBA" id="ARBA00023082"/>
    </source>
</evidence>
<proteinExistence type="inferred from homology"/>
<keyword evidence="8" id="KW-1185">Reference proteome</keyword>
<gene>
    <name evidence="7" type="ORF">JK386_12645</name>
</gene>
<comment type="similarity">
    <text evidence="1">Belongs to the sigma-70 factor family. ECF subfamily.</text>
</comment>
<accession>A0A938YAC6</accession>
<dbReference type="InterPro" id="IPR013324">
    <property type="entry name" value="RNA_pol_sigma_r3/r4-like"/>
</dbReference>
<keyword evidence="3" id="KW-0731">Sigma factor</keyword>
<dbReference type="GO" id="GO:0006352">
    <property type="term" value="P:DNA-templated transcription initiation"/>
    <property type="evidence" value="ECO:0007669"/>
    <property type="project" value="InterPro"/>
</dbReference>
<reference evidence="7" key="1">
    <citation type="submission" date="2021-01" db="EMBL/GenBank/DDBJ databases">
        <title>Novel species in genus Nocardioides.</title>
        <authorList>
            <person name="Zhang G."/>
        </authorList>
    </citation>
    <scope>NUCLEOTIDE SEQUENCE</scope>
    <source>
        <strain evidence="7">Zg-536</strain>
    </source>
</reference>